<sequence>MKRNKFNKTIIGLSTLVVLGSSGIIAASCGNKAEKEKIITTPEKQQILSGQIKYLAIGDDYAAGNNYSNNNFVINGLDEKNNEIKGLSYASYLANSIKELSDEKTTLGSYHNYGLSGSKLDDWLYILNSSKYSINAEIQNNVEYNKSIMNDANSDRFENQFGNFDEDAFSKIKENIRNANFLTISIGLNDFFNDIDLFNHLFAITNDSADYENIEKDLKSWYDSLAIKSVAISQKYNSLIDEIKAINPNVNINLVGYISPYLRLSNILRKQFNNDYIYDGIKILNNLLKKVANDRKINFVSFRDEQSIISSPNKFSADIFEMLPSLAAYKKLAQDIFAKLAIDSSKYNEIIGEISSDSDSTSFRQSILFSKNAEEIKETILGITGDNVDNFITKKYPFEELAENQTLIENENQQKNTNPFIILKAKFNKGKNLDSSKLILYFNTTMKLLGLNLSDLKSTFTELKNDLEIEENRAVFVQFIEEILDNKNLQNNLIEAKSKVNELIDKKSYENIEAKDISKAFREVFLSPDNIFIFIKELSKTDFIKNPIIENKYPVYSELLLSDLLSSNIIKSFLPATVAENLDSIFGKTDFKISLKKVVDSFIANLLSNPDKYAKSENYNEFVNLLINDSSQEIKDFIKVFISNLKNDPELSDSLVSEVSEKIKDVYNLDEIKYQQIKKFIRIFMLNVDDFKNSDKLLDFSLQTLINWQSERSENKTVDKFFANLFAAILTDKYDLNKKHDLLLSLISANLGKTEEEQNDFRKGFEVLSLAYLAKQNIFDSTNIGKLINEKNRKDILSLLFNVIKNENNELNEDGKTFIANISISVLEGEIKDPNSNLNALLKQLTNYFIINPISLGLKTTFGEKINIHGQSVENFVEQTWDRLWENIKSQEIVDNIRSLISKILERRGNYDTSSMYSFISSLVKDAKNNNLINLVDALIKKILASKEVSQNVIDGTFSLLEQSANAKFTEEQKKLISSYFINLLSNLPNSKLYAYVKAKLSQTLERIDQSEVNNFEALGKYIKLEMSELLSFKNQSIIQEIIDIIFIKNANNQPQMPFNEVIKTFSAILGNEEIIDFIVNKINLKDIISNLLKNVKLSANLSIQAQMYIKAILKNFDTFIKDKFDSELLPLLKSLLKNFFEIDANREYQSINELIKDFISKNKQTLKEKSSQLLKSLIASDGGSLKSNISKLMTTLIDDNVTEFQWGKSKESVQSIITKLLDSLSEFNLTNIILDNIFTNLEQNLEANQLKVKEYKFSINLSSLINELNYDTLINFIKKLTAAEAKNVALLVLKNLKYILKSSNQTSEINGSEKPSPSPSSNGKIHFSFSGEIKIPINKLLEIFKVSFEIIKLDDDKKEIKDALKETLNEIFRDQKIKEFIKEKLQTLINRLSSKEDLTNKLLNKILAKLVDGIFENDKYKTLITKISEWFIDLNTEKMKNFRSFDDVIKTFLENNQTTIVDLFNELINDQISNNEHLKELIGLGLEYVAKRYKLSLTNIKYDDLKSLLAKIIKGLGGADIVKSLAEELLNKLKDIKLFDNNSFDEGKALENIKEKIMGFDFWKMLSKDNFEKVLSSIIKGDDKITSQELFSLYEYLKELLPKLQSVTNASPVEVQAESSEKLEPSSNVNLEKIIVDLINVLNKILKDEDNKVTEFKNTVVETINMIIKDQAKNLDYSKIKNNFISEDTLKKIFEKLSNYEEINILFKDLISDFSKYEANREKLGDIIEAVLSISKDNLTKNINKIISKISKDNDIKPLLIDELFRYLSLENTTEEDKIFVSDLIDRIVVRLQDHPFYKKKIIDNLVDKLTKNSQSFSITNPLGWILESLTQFSSIISLNDLAVLGQFIGENNVINGETLVKLINLVLGKSKNPDSVVYKLLSNLNVGDKRTTMKDLNDYISSGAKSALSKSQGKASEAKKDENDIKFSVDPLALINTVIRLLAQEVTKEGRTIQDYNSKYEIRYNKPAYQATYRLLVTLKLVVFEMFGRETLESAREKNLINLYSGSRALLWEIQEGTNLKLIPFIASKFSGMQYYFTNTDIRREFTNYLRSYSNGFFGIGATYTYYQENDYDPSSIEFIINTSGYNENEKNKLKEFGYIVDANNTSKRISKKEYILLTIKEGGYAKFMKLNKITNGSSSWSGTKKIDFSKLN</sequence>
<proteinExistence type="predicted"/>
<evidence type="ECO:0000256" key="2">
    <source>
        <dbReference type="SAM" id="SignalP"/>
    </source>
</evidence>
<dbReference type="RefSeq" id="WP_169580345.1">
    <property type="nucleotide sequence ID" value="NZ_CP051480.1"/>
</dbReference>
<feature type="signal peptide" evidence="2">
    <location>
        <begin position="1"/>
        <end position="26"/>
    </location>
</feature>
<feature type="coiled-coil region" evidence="1">
    <location>
        <begin position="1351"/>
        <end position="1399"/>
    </location>
</feature>
<keyword evidence="1" id="KW-0175">Coiled coil</keyword>
<dbReference type="InterPro" id="IPR016024">
    <property type="entry name" value="ARM-type_fold"/>
</dbReference>
<evidence type="ECO:0000256" key="1">
    <source>
        <dbReference type="SAM" id="Coils"/>
    </source>
</evidence>
<dbReference type="PROSITE" id="PS51257">
    <property type="entry name" value="PROKAR_LIPOPROTEIN"/>
    <property type="match status" value="1"/>
</dbReference>
<dbReference type="EMBL" id="CP051480">
    <property type="protein sequence ID" value="QJG66522.1"/>
    <property type="molecule type" value="Genomic_DNA"/>
</dbReference>
<evidence type="ECO:0000313" key="4">
    <source>
        <dbReference type="Proteomes" id="UP000501728"/>
    </source>
</evidence>
<dbReference type="Proteomes" id="UP000501728">
    <property type="component" value="Chromosome"/>
</dbReference>
<keyword evidence="2" id="KW-0732">Signal</keyword>
<organism evidence="3 4">
    <name type="scientific">Mycoplasma phocoeninasale</name>
    <dbReference type="NCBI Taxonomy" id="2726117"/>
    <lineage>
        <taxon>Bacteria</taxon>
        <taxon>Bacillati</taxon>
        <taxon>Mycoplasmatota</taxon>
        <taxon>Mollicutes</taxon>
        <taxon>Mycoplasmataceae</taxon>
        <taxon>Mycoplasma</taxon>
    </lineage>
</organism>
<dbReference type="SUPFAM" id="SSF48371">
    <property type="entry name" value="ARM repeat"/>
    <property type="match status" value="1"/>
</dbReference>
<feature type="chain" id="PRO_5032311205" description="SGNH hydrolase-type esterase domain-containing protein" evidence="2">
    <location>
        <begin position="27"/>
        <end position="2155"/>
    </location>
</feature>
<dbReference type="KEGG" id="mphn:HGG64_02305"/>
<evidence type="ECO:0008006" key="5">
    <source>
        <dbReference type="Google" id="ProtNLM"/>
    </source>
</evidence>
<protein>
    <recommendedName>
        <fullName evidence="5">SGNH hydrolase-type esterase domain-containing protein</fullName>
    </recommendedName>
</protein>
<gene>
    <name evidence="3" type="ORF">HGG64_02305</name>
</gene>
<reference evidence="3 4" key="1">
    <citation type="submission" date="2020-04" db="EMBL/GenBank/DDBJ databases">
        <title>Novel Mycoplasma species detected in Phocoena phocoena (harbor porpoise) from the USA.</title>
        <authorList>
            <person name="Volokhov D.V."/>
        </authorList>
    </citation>
    <scope>NUCLEOTIDE SEQUENCE [LARGE SCALE GENOMIC DNA]</scope>
    <source>
        <strain evidence="3 4">C264-NAS</strain>
    </source>
</reference>
<accession>A0A858U283</accession>
<dbReference type="SUPFAM" id="SSF52266">
    <property type="entry name" value="SGNH hydrolase"/>
    <property type="match status" value="1"/>
</dbReference>
<keyword evidence="4" id="KW-1185">Reference proteome</keyword>
<dbReference type="InterPro" id="IPR036514">
    <property type="entry name" value="SGNH_hydro_sf"/>
</dbReference>
<feature type="coiled-coil region" evidence="1">
    <location>
        <begin position="453"/>
        <end position="506"/>
    </location>
</feature>
<evidence type="ECO:0000313" key="3">
    <source>
        <dbReference type="EMBL" id="QJG66522.1"/>
    </source>
</evidence>
<name>A0A858U283_9MOLU</name>
<dbReference type="Gene3D" id="3.40.50.1110">
    <property type="entry name" value="SGNH hydrolase"/>
    <property type="match status" value="1"/>
</dbReference>